<evidence type="ECO:0000313" key="10">
    <source>
        <dbReference type="Proteomes" id="UP000823561"/>
    </source>
</evidence>
<dbReference type="EMBL" id="JADWDJ010000015">
    <property type="protein sequence ID" value="KAG5269570.1"/>
    <property type="molecule type" value="Genomic_DNA"/>
</dbReference>
<feature type="compositionally biased region" description="Polar residues" evidence="7">
    <location>
        <begin position="36"/>
        <end position="53"/>
    </location>
</feature>
<dbReference type="InterPro" id="IPR029495">
    <property type="entry name" value="NACHT-assoc"/>
</dbReference>
<dbReference type="Pfam" id="PF00078">
    <property type="entry name" value="RVT_1"/>
    <property type="match status" value="1"/>
</dbReference>
<evidence type="ECO:0000256" key="2">
    <source>
        <dbReference type="ARBA" id="ARBA00022490"/>
    </source>
</evidence>
<dbReference type="SMART" id="SM01288">
    <property type="entry name" value="FISNA"/>
    <property type="match status" value="1"/>
</dbReference>
<dbReference type="FunFam" id="3.40.50.300:FF:000210">
    <property type="entry name" value="Si:dkey-16p6.1"/>
    <property type="match status" value="1"/>
</dbReference>
<keyword evidence="2" id="KW-0963">Cytoplasm</keyword>
<evidence type="ECO:0000256" key="7">
    <source>
        <dbReference type="SAM" id="MobiDB-lite"/>
    </source>
</evidence>
<evidence type="ECO:0000256" key="5">
    <source>
        <dbReference type="ARBA" id="ARBA00022741"/>
    </source>
</evidence>
<keyword evidence="3" id="KW-0433">Leucine-rich repeat</keyword>
<dbReference type="InterPro" id="IPR001611">
    <property type="entry name" value="Leu-rich_rpt"/>
</dbReference>
<dbReference type="GO" id="GO:0005737">
    <property type="term" value="C:cytoplasm"/>
    <property type="evidence" value="ECO:0007669"/>
    <property type="project" value="UniProtKB-SubCell"/>
</dbReference>
<evidence type="ECO:0000256" key="6">
    <source>
        <dbReference type="ARBA" id="ARBA00022840"/>
    </source>
</evidence>
<proteinExistence type="predicted"/>
<dbReference type="InterPro" id="IPR032675">
    <property type="entry name" value="LRR_dom_sf"/>
</dbReference>
<dbReference type="InterPro" id="IPR027417">
    <property type="entry name" value="P-loop_NTPase"/>
</dbReference>
<dbReference type="InterPro" id="IPR041267">
    <property type="entry name" value="NLRP_HD2"/>
</dbReference>
<evidence type="ECO:0000256" key="4">
    <source>
        <dbReference type="ARBA" id="ARBA00022737"/>
    </source>
</evidence>
<feature type="domain" description="NACHT" evidence="8">
    <location>
        <begin position="279"/>
        <end position="414"/>
    </location>
</feature>
<keyword evidence="10" id="KW-1185">Reference proteome</keyword>
<dbReference type="GO" id="GO:0008168">
    <property type="term" value="F:methyltransferase activity"/>
    <property type="evidence" value="ECO:0007669"/>
    <property type="project" value="InterPro"/>
</dbReference>
<dbReference type="Gene3D" id="3.40.50.300">
    <property type="entry name" value="P-loop containing nucleotide triphosphate hydrolases"/>
    <property type="match status" value="1"/>
</dbReference>
<feature type="region of interest" description="Disordered" evidence="7">
    <location>
        <begin position="126"/>
        <end position="147"/>
    </location>
</feature>
<dbReference type="InterPro" id="IPR041075">
    <property type="entry name" value="NOD1/2_WH"/>
</dbReference>
<dbReference type="PANTHER" id="PTHR24106">
    <property type="entry name" value="NACHT, LRR AND CARD DOMAINS-CONTAINING"/>
    <property type="match status" value="1"/>
</dbReference>
<evidence type="ECO:0000256" key="3">
    <source>
        <dbReference type="ARBA" id="ARBA00022614"/>
    </source>
</evidence>
<organism evidence="9 10">
    <name type="scientific">Alosa alosa</name>
    <name type="common">allis shad</name>
    <dbReference type="NCBI Taxonomy" id="278164"/>
    <lineage>
        <taxon>Eukaryota</taxon>
        <taxon>Metazoa</taxon>
        <taxon>Chordata</taxon>
        <taxon>Craniata</taxon>
        <taxon>Vertebrata</taxon>
        <taxon>Euteleostomi</taxon>
        <taxon>Actinopterygii</taxon>
        <taxon>Neopterygii</taxon>
        <taxon>Teleostei</taxon>
        <taxon>Clupei</taxon>
        <taxon>Clupeiformes</taxon>
        <taxon>Clupeoidei</taxon>
        <taxon>Clupeidae</taxon>
        <taxon>Alosa</taxon>
    </lineage>
</organism>
<comment type="caution">
    <text evidence="9">The sequence shown here is derived from an EMBL/GenBank/DDBJ whole genome shotgun (WGS) entry which is preliminary data.</text>
</comment>
<dbReference type="InterPro" id="IPR051261">
    <property type="entry name" value="NLR"/>
</dbReference>
<dbReference type="PROSITE" id="PS51450">
    <property type="entry name" value="LRR"/>
    <property type="match status" value="1"/>
</dbReference>
<dbReference type="Pfam" id="PF17779">
    <property type="entry name" value="WHD_NOD2"/>
    <property type="match status" value="1"/>
</dbReference>
<keyword evidence="6" id="KW-0067">ATP-binding</keyword>
<dbReference type="GO" id="GO:0005524">
    <property type="term" value="F:ATP binding"/>
    <property type="evidence" value="ECO:0007669"/>
    <property type="project" value="UniProtKB-KW"/>
</dbReference>
<keyword evidence="4" id="KW-0677">Repeat</keyword>
<dbReference type="InterPro" id="IPR007111">
    <property type="entry name" value="NACHT_NTPase"/>
</dbReference>
<dbReference type="GO" id="GO:0016706">
    <property type="term" value="F:2-oxoglutarate-dependent dioxygenase activity"/>
    <property type="evidence" value="ECO:0007669"/>
    <property type="project" value="InterPro"/>
</dbReference>
<dbReference type="Pfam" id="PF05729">
    <property type="entry name" value="NACHT"/>
    <property type="match status" value="1"/>
</dbReference>
<dbReference type="PROSITE" id="PS50837">
    <property type="entry name" value="NACHT"/>
    <property type="match status" value="1"/>
</dbReference>
<dbReference type="SUPFAM" id="SSF52047">
    <property type="entry name" value="RNI-like"/>
    <property type="match status" value="1"/>
</dbReference>
<reference evidence="9" key="1">
    <citation type="submission" date="2020-10" db="EMBL/GenBank/DDBJ databases">
        <title>Chromosome-scale genome assembly of the Allis shad, Alosa alosa.</title>
        <authorList>
            <person name="Margot Z."/>
            <person name="Christophe K."/>
            <person name="Cabau C."/>
            <person name="Louis A."/>
            <person name="Berthelot C."/>
            <person name="Parey E."/>
            <person name="Roest Crollius H."/>
            <person name="Montfort J."/>
            <person name="Robinson-Rechavi M."/>
            <person name="Bucao C."/>
            <person name="Bouchez O."/>
            <person name="Gislard M."/>
            <person name="Lluch J."/>
            <person name="Milhes M."/>
            <person name="Lampietro C."/>
            <person name="Lopez Roques C."/>
            <person name="Donnadieu C."/>
            <person name="Braasch I."/>
            <person name="Desvignes T."/>
            <person name="Postlethwait J."/>
            <person name="Bobe J."/>
            <person name="Guiguen Y."/>
        </authorList>
    </citation>
    <scope>NUCLEOTIDE SEQUENCE</scope>
    <source>
        <strain evidence="9">M-15738</strain>
        <tissue evidence="9">Blood</tissue>
    </source>
</reference>
<feature type="compositionally biased region" description="Basic and acidic residues" evidence="7">
    <location>
        <begin position="1"/>
        <end position="18"/>
    </location>
</feature>
<name>A0AAV6G7T3_9TELE</name>
<dbReference type="Gene3D" id="3.80.10.10">
    <property type="entry name" value="Ribonuclease Inhibitor"/>
    <property type="match status" value="1"/>
</dbReference>
<evidence type="ECO:0000259" key="8">
    <source>
        <dbReference type="PROSITE" id="PS50837"/>
    </source>
</evidence>
<dbReference type="Pfam" id="PF14484">
    <property type="entry name" value="FISNA"/>
    <property type="match status" value="1"/>
</dbReference>
<accession>A0AAV6G7T3</accession>
<feature type="compositionally biased region" description="Basic and acidic residues" evidence="7">
    <location>
        <begin position="64"/>
        <end position="73"/>
    </location>
</feature>
<dbReference type="Pfam" id="PF09004">
    <property type="entry name" value="ALKBH8_N"/>
    <property type="match status" value="1"/>
</dbReference>
<dbReference type="Pfam" id="PF13516">
    <property type="entry name" value="LRR_6"/>
    <property type="match status" value="2"/>
</dbReference>
<dbReference type="Proteomes" id="UP000823561">
    <property type="component" value="Chromosome 15"/>
</dbReference>
<protein>
    <recommendedName>
        <fullName evidence="8">NACHT domain-containing protein</fullName>
    </recommendedName>
</protein>
<dbReference type="SMART" id="SM00368">
    <property type="entry name" value="LRR_RI"/>
    <property type="match status" value="3"/>
</dbReference>
<keyword evidence="5" id="KW-0547">Nucleotide-binding</keyword>
<comment type="subcellular location">
    <subcellularLocation>
        <location evidence="1">Cytoplasm</location>
    </subcellularLocation>
</comment>
<dbReference type="InterPro" id="IPR015095">
    <property type="entry name" value="AlkB_hom8_N"/>
</dbReference>
<evidence type="ECO:0000256" key="1">
    <source>
        <dbReference type="ARBA" id="ARBA00004496"/>
    </source>
</evidence>
<feature type="region of interest" description="Disordered" evidence="7">
    <location>
        <begin position="1"/>
        <end position="84"/>
    </location>
</feature>
<gene>
    <name evidence="9" type="ORF">AALO_G00203510</name>
</gene>
<evidence type="ECO:0000313" key="9">
    <source>
        <dbReference type="EMBL" id="KAG5269570.1"/>
    </source>
</evidence>
<dbReference type="InterPro" id="IPR000477">
    <property type="entry name" value="RT_dom"/>
</dbReference>
<sequence>MSDVGDHKEEDSSGEVRFHTGNATQDQSWKRVLQGTGDSVSPTSSDVALNSEHSMGYPINFGTGDRRQQDRPHSPSFTVTSLKSDRSKGFPVNFSADDIQQARPHSPSFTVTSLKSDRSKGFPVNFSADDIQQDRPHSPPFTVTSLKSDRSKGFPVNFSADDTSQEKNEATGCFIKGVPDIQHQSEVTDKMASFQKFHKDCMSRKFKTLSEGPSPHTNPLLLNEIYTELYITEVEREEVNKQHEIRQIEKASRTAAIEDTPISCNDIFKPLPGQHKTIKTVLTVGVAGIGKTVSVHKFILDWAEGKTNEDVQFIFPLPFRELNLLKEKKLSLLDLIEHFFSEMKSLPPVFTSSKHRVMFIFDGLDECRIPLDFQSNPKCSDVTEPVSVDVLLTNLIKGNLLSSALLWITTRPAAANQIPHASTNLVTEIRGFSDPQKEEYVMKKISDEDLAKRTITYLRSSRSLYIMCHIPVFCWITATVLERMLSGTENVEIPRTLTQVYVHFLTIQIGIKNVKYSEKQKGKDTDEEMIFKLGKLAFQQLEKVNLIFYEEDLRECGIDVTEALVYSGVCTQIFREESGLYQGKVFSFVHLSIQEFLAALYVFLSFSNKERTGKNKPDQHQMSQLSALFRASTLHDLHKTAVDLALQSKNGHLDLFLRFLLGLSLKSNQKLLQKLLKNRGASMDKEKTVEYLKSNFLESHSLETNLNLVHCLNELGDTSMVEDIQRSLISGQPPWPDDKPHSFHQCASLVYLLLTAAEGQYEFKYNQIIKTDTCLVKMLPVIKASIKARLGKCLLTANSCKLLAPVLTQCSCLVRDLDLSDNEIGDAGVMTLSEALSNPKSKLESLWLRNCSLTENSCACLASVLSCSSSLRQLDLSGNRIQDAGVELLTDGLRSTHCTLEELRLLRAKDKAYRAGDEAGMKTARANLSRGIKEAKKEYTHKITTHFKDSRNSQSLWQGIQALTDYKPEPQSCESNIPLLNNLNRFFARFEAQNSTCPQKTHPPPHEQPLCLSADSVKRTLAAINTRKATGPDNIPGRALKDCAGELKDVFTDIFNTSLKQAIVPSCFKAATITPVPKKTAPSCFNDYRPVALTPIIMKCFERLSCHISKPFSPPTLDPFQFAYRAKRSTEDAICSALHPALTHLEKRDSYVRLLFIDFSSAFNTIIPQQLICKLRQTGTQYLPLQLATGLPLSEAPSSTCWQQYLKQHHTEHRGPPRLRAHRTKEIVVDFRRGHTQHLPLTIDGAVVERASSTKFLGVHISEDLSWTTNTASLAKRAQRRLYFLRKLRRASAPPAIMTTFYRGTIESILSSCIAVWALLH</sequence>
<dbReference type="Pfam" id="PF17776">
    <property type="entry name" value="NLRC4_HD2"/>
    <property type="match status" value="1"/>
</dbReference>